<dbReference type="EMBL" id="CAKASE010000046">
    <property type="protein sequence ID" value="CAG9560870.1"/>
    <property type="molecule type" value="Genomic_DNA"/>
</dbReference>
<gene>
    <name evidence="1" type="ORF">DCHRY22_LOCUS2466</name>
</gene>
<protein>
    <submittedName>
        <fullName evidence="1">(African queen) hypothetical protein</fullName>
    </submittedName>
</protein>
<accession>A0A8J2QE54</accession>
<reference evidence="1" key="1">
    <citation type="submission" date="2021-09" db="EMBL/GenBank/DDBJ databases">
        <authorList>
            <person name="Martin H S."/>
        </authorList>
    </citation>
    <scope>NUCLEOTIDE SEQUENCE</scope>
</reference>
<dbReference type="Proteomes" id="UP000789524">
    <property type="component" value="Unassembled WGS sequence"/>
</dbReference>
<proteinExistence type="predicted"/>
<evidence type="ECO:0000313" key="1">
    <source>
        <dbReference type="EMBL" id="CAG9560870.1"/>
    </source>
</evidence>
<organism evidence="1 2">
    <name type="scientific">Danaus chrysippus</name>
    <name type="common">African queen</name>
    <dbReference type="NCBI Taxonomy" id="151541"/>
    <lineage>
        <taxon>Eukaryota</taxon>
        <taxon>Metazoa</taxon>
        <taxon>Ecdysozoa</taxon>
        <taxon>Arthropoda</taxon>
        <taxon>Hexapoda</taxon>
        <taxon>Insecta</taxon>
        <taxon>Pterygota</taxon>
        <taxon>Neoptera</taxon>
        <taxon>Endopterygota</taxon>
        <taxon>Lepidoptera</taxon>
        <taxon>Glossata</taxon>
        <taxon>Ditrysia</taxon>
        <taxon>Papilionoidea</taxon>
        <taxon>Nymphalidae</taxon>
        <taxon>Danainae</taxon>
        <taxon>Danaini</taxon>
        <taxon>Danaina</taxon>
        <taxon>Danaus</taxon>
        <taxon>Anosia</taxon>
    </lineage>
</organism>
<evidence type="ECO:0000313" key="2">
    <source>
        <dbReference type="Proteomes" id="UP000789524"/>
    </source>
</evidence>
<dbReference type="AlphaFoldDB" id="A0A8J2QE54"/>
<sequence>MKETAAVIHLTLPGTLVSQVYKRVQALDRTTPQPPACRSLKGMSSASRTHKYSQLPSINIVSSDALSAGAALTDTIHTRVTTAPFNLYERDPVASRSSSMQCCDRGRVASVSWRWRRARDVTARVIRHACCVRWSGHDLSLSQHPPLTAFHFTNEAPLAY</sequence>
<comment type="caution">
    <text evidence="1">The sequence shown here is derived from an EMBL/GenBank/DDBJ whole genome shotgun (WGS) entry which is preliminary data.</text>
</comment>
<keyword evidence="2" id="KW-1185">Reference proteome</keyword>
<name>A0A8J2QE54_9NEOP</name>